<feature type="chain" id="PRO_5006622169" description="Membrane-associated protein" evidence="1">
    <location>
        <begin position="22"/>
        <end position="246"/>
    </location>
</feature>
<dbReference type="InterPro" id="IPR011990">
    <property type="entry name" value="TPR-like_helical_dom_sf"/>
</dbReference>
<evidence type="ECO:0008006" key="4">
    <source>
        <dbReference type="Google" id="ProtNLM"/>
    </source>
</evidence>
<evidence type="ECO:0000256" key="1">
    <source>
        <dbReference type="SAM" id="SignalP"/>
    </source>
</evidence>
<protein>
    <recommendedName>
        <fullName evidence="4">Membrane-associated protein</fullName>
    </recommendedName>
</protein>
<organism evidence="2 3">
    <name type="scientific">Bodo saltans</name>
    <name type="common">Flagellated protozoan</name>
    <dbReference type="NCBI Taxonomy" id="75058"/>
    <lineage>
        <taxon>Eukaryota</taxon>
        <taxon>Discoba</taxon>
        <taxon>Euglenozoa</taxon>
        <taxon>Kinetoplastea</taxon>
        <taxon>Metakinetoplastina</taxon>
        <taxon>Eubodonida</taxon>
        <taxon>Bodonidae</taxon>
        <taxon>Bodo</taxon>
    </lineage>
</organism>
<dbReference type="EMBL" id="CYKH01001700">
    <property type="protein sequence ID" value="CUG89029.1"/>
    <property type="molecule type" value="Genomic_DNA"/>
</dbReference>
<dbReference type="Pfam" id="PF13431">
    <property type="entry name" value="TPR_17"/>
    <property type="match status" value="1"/>
</dbReference>
<sequence>MPSIATVAVIGLAMLAVFASAVDTAERQRLLKLINENPGVSDHYVDLANTLGSDDSVALLPKTLTRVEAYVLAIQIDPKNAVAFNNLGVTLPNLEDTVTLGDGVSKMNKQELFLKAIESDPKFGHAYNNLARREMFVKSIELDPEYPYAYNNLGVILADAAETEATTVTLANGETLGARASFLRCIALGDHPALHHCYRNIAQLMDDSEIVVVPGQHGERFNKAQAIQRAGDARKSAGIADEDEDM</sequence>
<feature type="signal peptide" evidence="1">
    <location>
        <begin position="1"/>
        <end position="21"/>
    </location>
</feature>
<dbReference type="OrthoDB" id="448213at2759"/>
<proteinExistence type="predicted"/>
<evidence type="ECO:0000313" key="2">
    <source>
        <dbReference type="EMBL" id="CUG89029.1"/>
    </source>
</evidence>
<dbReference type="Proteomes" id="UP000051952">
    <property type="component" value="Unassembled WGS sequence"/>
</dbReference>
<accession>A0A0S4JC00</accession>
<dbReference type="SUPFAM" id="SSF48452">
    <property type="entry name" value="TPR-like"/>
    <property type="match status" value="1"/>
</dbReference>
<keyword evidence="3" id="KW-1185">Reference proteome</keyword>
<gene>
    <name evidence="2" type="ORF">BSAL_18930</name>
</gene>
<keyword evidence="1" id="KW-0732">Signal</keyword>
<dbReference type="AlphaFoldDB" id="A0A0S4JC00"/>
<name>A0A0S4JC00_BODSA</name>
<dbReference type="Gene3D" id="1.25.40.10">
    <property type="entry name" value="Tetratricopeptide repeat domain"/>
    <property type="match status" value="2"/>
</dbReference>
<evidence type="ECO:0000313" key="3">
    <source>
        <dbReference type="Proteomes" id="UP000051952"/>
    </source>
</evidence>
<dbReference type="VEuPathDB" id="TriTrypDB:BSAL_18930"/>
<reference evidence="3" key="1">
    <citation type="submission" date="2015-09" db="EMBL/GenBank/DDBJ databases">
        <authorList>
            <consortium name="Pathogen Informatics"/>
        </authorList>
    </citation>
    <scope>NUCLEOTIDE SEQUENCE [LARGE SCALE GENOMIC DNA]</scope>
    <source>
        <strain evidence="3">Lake Konstanz</strain>
    </source>
</reference>
<dbReference type="OMA" id="HCYRNIA"/>